<organism evidence="1 2">
    <name type="scientific">Giant seaperch iridovirus</name>
    <name type="common">GSIV</name>
    <dbReference type="NCBI Taxonomy" id="176655"/>
    <lineage>
        <taxon>Viruses</taxon>
        <taxon>Varidnaviria</taxon>
        <taxon>Bamfordvirae</taxon>
        <taxon>Nucleocytoviricota</taxon>
        <taxon>Megaviricetes</taxon>
        <taxon>Pimascovirales</taxon>
        <taxon>Pimascovirales incertae sedis</taxon>
        <taxon>Iridoviridae</taxon>
        <taxon>Alphairidovirinae</taxon>
        <taxon>Megalocytivirus</taxon>
        <taxon>Megalocytivirus pagrus1</taxon>
        <taxon>Infectious spleen and kidney necrosis virus</taxon>
    </lineage>
</organism>
<reference evidence="1 2" key="2">
    <citation type="journal article" date="2016" name="Genome Announc.">
        <title>Complete Genome Sequence of a Giant Sea Perch Iridovirus in Kaohsiung, Taiwan.</title>
        <authorList>
            <person name="Wen C.M."/>
            <person name="Hong J.R."/>
        </authorList>
    </citation>
    <scope>NUCLEOTIDE SEQUENCE [LARGE SCALE GENOMIC DNA]</scope>
    <source>
        <strain evidence="1">GSIV-K1</strain>
    </source>
</reference>
<dbReference type="EMBL" id="KT804738">
    <property type="protein sequence ID" value="AMM72744.1"/>
    <property type="molecule type" value="Genomic_DNA"/>
</dbReference>
<protein>
    <submittedName>
        <fullName evidence="1">Immediate early protein ICP-46</fullName>
    </submittedName>
</protein>
<evidence type="ECO:0000313" key="2">
    <source>
        <dbReference type="Proteomes" id="UP000160611"/>
    </source>
</evidence>
<accession>A0A140GBA5</accession>
<dbReference type="Proteomes" id="UP000160611">
    <property type="component" value="Segment"/>
</dbReference>
<evidence type="ECO:0000313" key="1">
    <source>
        <dbReference type="EMBL" id="AMM72744.1"/>
    </source>
</evidence>
<name>A0A140GBA5_GSIV</name>
<proteinExistence type="predicted"/>
<sequence>MGEQTDVRDDLCIINDGVGQRAVYMRGDTVLHQGLPYVSAAVPDDFEHGMIMQSAHEGTMLHAVYTGTQFILGTNKRLSCENSRWASRHTTFKQSFEAALSRIYPLQEDVYEWFMTTKLNPKFSYVFLVMATEEERLVAPVDTSAAGALLLATCAAPGHFMFNDSEQLLEFPRPHIVTPHSLDEVHAWLTAHPHCSGLLARTADNRTVRFSLPQYTKMLKIRGNVANIRSRVLELLHRPDDLFQLTAIFPHLYEYALACMSAYQRMIMAIVASVMNYATYCDGMHVDRDFINRVHWALNKRRHVNVDTVHDVCARCFMRLPVARKARLLAITTTAE</sequence>
<reference evidence="1 2" key="1">
    <citation type="journal article" date="2016" name="Apoptosis">
        <title>GSIV serine/threonine kinase can induce apoptotic cell death via p53 and pro-apoptotic gene Bax upregulation in fish cells.</title>
        <authorList>
            <person name="Reshi L."/>
            <person name="Wu H.C."/>
            <person name="Wu J.L."/>
            <person name="Wang H.V."/>
            <person name="Hong J.R."/>
        </authorList>
    </citation>
    <scope>NUCLEOTIDE SEQUENCE [LARGE SCALE GENOMIC DNA]</scope>
    <source>
        <strain evidence="1">GSIV-K1</strain>
    </source>
</reference>